<reference evidence="6" key="1">
    <citation type="submission" date="2019-02" db="EMBL/GenBank/DDBJ databases">
        <title>Glaciihabitans arcticus sp. nov., a psychrotolerant bacterium isolated from polar soil.</title>
        <authorList>
            <person name="Dahal R.H."/>
        </authorList>
    </citation>
    <scope>NUCLEOTIDE SEQUENCE [LARGE SCALE GENOMIC DNA]</scope>
    <source>
        <strain evidence="6">RP-3-7</strain>
    </source>
</reference>
<dbReference type="InterPro" id="IPR003593">
    <property type="entry name" value="AAA+_ATPase"/>
</dbReference>
<dbReference type="PANTHER" id="PTHR42781:SF4">
    <property type="entry name" value="SPERMIDINE_PUTRESCINE IMPORT ATP-BINDING PROTEIN POTA"/>
    <property type="match status" value="1"/>
</dbReference>
<dbReference type="InterPro" id="IPR050093">
    <property type="entry name" value="ABC_SmlMolc_Importer"/>
</dbReference>
<dbReference type="AlphaFoldDB" id="A0A4Q9GTB5"/>
<evidence type="ECO:0000256" key="3">
    <source>
        <dbReference type="ARBA" id="ARBA00022840"/>
    </source>
</evidence>
<dbReference type="EMBL" id="SISG01000001">
    <property type="protein sequence ID" value="TBN57905.1"/>
    <property type="molecule type" value="Genomic_DNA"/>
</dbReference>
<dbReference type="GO" id="GO:0016887">
    <property type="term" value="F:ATP hydrolysis activity"/>
    <property type="evidence" value="ECO:0007669"/>
    <property type="project" value="InterPro"/>
</dbReference>
<dbReference type="PROSITE" id="PS00211">
    <property type="entry name" value="ABC_TRANSPORTER_1"/>
    <property type="match status" value="1"/>
</dbReference>
<keyword evidence="6" id="KW-1185">Reference proteome</keyword>
<dbReference type="Proteomes" id="UP000294194">
    <property type="component" value="Unassembled WGS sequence"/>
</dbReference>
<sequence>MDRRTQLVTRLEVAVRLARGGFDLDVVFSLAEGRTLAIVGPNGAGKSSLAGALAGFVEVRDGRILVGDRVLTDTSAGTDLPMDKRRVGVVFQDHLLFPHLTVLQNVAFGPRSIGREDATAHATAWLDRLGITSLAAQRPRQLSGGQAQRVALARTLAAEPSVLVLDEPFASLDVEVRADVRAEVALHLGGFSGHTILVSHDYEDVVALADEVLVIESGRVSQRGTLAEIEATPATAYIRRLLSGRGEA</sequence>
<dbReference type="GO" id="GO:0005524">
    <property type="term" value="F:ATP binding"/>
    <property type="evidence" value="ECO:0007669"/>
    <property type="project" value="UniProtKB-KW"/>
</dbReference>
<evidence type="ECO:0000256" key="2">
    <source>
        <dbReference type="ARBA" id="ARBA00022741"/>
    </source>
</evidence>
<evidence type="ECO:0000256" key="1">
    <source>
        <dbReference type="ARBA" id="ARBA00022448"/>
    </source>
</evidence>
<organism evidence="5 6">
    <name type="scientific">Glaciihabitans arcticus</name>
    <dbReference type="NCBI Taxonomy" id="2668039"/>
    <lineage>
        <taxon>Bacteria</taxon>
        <taxon>Bacillati</taxon>
        <taxon>Actinomycetota</taxon>
        <taxon>Actinomycetes</taxon>
        <taxon>Micrococcales</taxon>
        <taxon>Microbacteriaceae</taxon>
        <taxon>Glaciihabitans</taxon>
    </lineage>
</organism>
<dbReference type="Pfam" id="PF00005">
    <property type="entry name" value="ABC_tran"/>
    <property type="match status" value="1"/>
</dbReference>
<dbReference type="PROSITE" id="PS50893">
    <property type="entry name" value="ABC_TRANSPORTER_2"/>
    <property type="match status" value="1"/>
</dbReference>
<dbReference type="Gene3D" id="3.40.50.300">
    <property type="entry name" value="P-loop containing nucleotide triphosphate hydrolases"/>
    <property type="match status" value="1"/>
</dbReference>
<proteinExistence type="predicted"/>
<feature type="domain" description="ABC transporter" evidence="4">
    <location>
        <begin position="3"/>
        <end position="242"/>
    </location>
</feature>
<dbReference type="PANTHER" id="PTHR42781">
    <property type="entry name" value="SPERMIDINE/PUTRESCINE IMPORT ATP-BINDING PROTEIN POTA"/>
    <property type="match status" value="1"/>
</dbReference>
<keyword evidence="3 5" id="KW-0067">ATP-binding</keyword>
<keyword evidence="2" id="KW-0547">Nucleotide-binding</keyword>
<comment type="caution">
    <text evidence="5">The sequence shown here is derived from an EMBL/GenBank/DDBJ whole genome shotgun (WGS) entry which is preliminary data.</text>
</comment>
<keyword evidence="1" id="KW-0813">Transport</keyword>
<evidence type="ECO:0000313" key="5">
    <source>
        <dbReference type="EMBL" id="TBN57905.1"/>
    </source>
</evidence>
<dbReference type="InterPro" id="IPR003439">
    <property type="entry name" value="ABC_transporter-like_ATP-bd"/>
</dbReference>
<gene>
    <name evidence="5" type="ORF">EYE40_11145</name>
</gene>
<dbReference type="SUPFAM" id="SSF52540">
    <property type="entry name" value="P-loop containing nucleoside triphosphate hydrolases"/>
    <property type="match status" value="1"/>
</dbReference>
<dbReference type="InterPro" id="IPR017871">
    <property type="entry name" value="ABC_transporter-like_CS"/>
</dbReference>
<dbReference type="InterPro" id="IPR027417">
    <property type="entry name" value="P-loop_NTPase"/>
</dbReference>
<protein>
    <submittedName>
        <fullName evidence="5">ATP-binding cassette domain-containing protein</fullName>
    </submittedName>
</protein>
<evidence type="ECO:0000313" key="6">
    <source>
        <dbReference type="Proteomes" id="UP000294194"/>
    </source>
</evidence>
<accession>A0A4Q9GTB5</accession>
<dbReference type="SMART" id="SM00382">
    <property type="entry name" value="AAA"/>
    <property type="match status" value="1"/>
</dbReference>
<evidence type="ECO:0000259" key="4">
    <source>
        <dbReference type="PROSITE" id="PS50893"/>
    </source>
</evidence>
<name>A0A4Q9GTB5_9MICO</name>